<evidence type="ECO:0000313" key="3">
    <source>
        <dbReference type="Proteomes" id="UP000288805"/>
    </source>
</evidence>
<reference evidence="2 3" key="1">
    <citation type="journal article" date="2018" name="PLoS Genet.">
        <title>Population sequencing reveals clonal diversity and ancestral inbreeding in the grapevine cultivar Chardonnay.</title>
        <authorList>
            <person name="Roach M.J."/>
            <person name="Johnson D.L."/>
            <person name="Bohlmann J."/>
            <person name="van Vuuren H.J."/>
            <person name="Jones S.J."/>
            <person name="Pretorius I.S."/>
            <person name="Schmidt S.A."/>
            <person name="Borneman A.R."/>
        </authorList>
    </citation>
    <scope>NUCLEOTIDE SEQUENCE [LARGE SCALE GENOMIC DNA]</scope>
    <source>
        <strain evidence="3">cv. Chardonnay</strain>
        <tissue evidence="2">Leaf</tissue>
    </source>
</reference>
<dbReference type="EMBL" id="QGNW01000740">
    <property type="protein sequence ID" value="RVW63457.1"/>
    <property type="molecule type" value="Genomic_DNA"/>
</dbReference>
<proteinExistence type="predicted"/>
<gene>
    <name evidence="2" type="ORF">CK203_058583</name>
</gene>
<name>A0A438FU15_VITVI</name>
<comment type="caution">
    <text evidence="2">The sequence shown here is derived from an EMBL/GenBank/DDBJ whole genome shotgun (WGS) entry which is preliminary data.</text>
</comment>
<accession>A0A438FU15</accession>
<organism evidence="2 3">
    <name type="scientific">Vitis vinifera</name>
    <name type="common">Grape</name>
    <dbReference type="NCBI Taxonomy" id="29760"/>
    <lineage>
        <taxon>Eukaryota</taxon>
        <taxon>Viridiplantae</taxon>
        <taxon>Streptophyta</taxon>
        <taxon>Embryophyta</taxon>
        <taxon>Tracheophyta</taxon>
        <taxon>Spermatophyta</taxon>
        <taxon>Magnoliopsida</taxon>
        <taxon>eudicotyledons</taxon>
        <taxon>Gunneridae</taxon>
        <taxon>Pentapetalae</taxon>
        <taxon>rosids</taxon>
        <taxon>Vitales</taxon>
        <taxon>Vitaceae</taxon>
        <taxon>Viteae</taxon>
        <taxon>Vitis</taxon>
    </lineage>
</organism>
<dbReference type="AlphaFoldDB" id="A0A438FU15"/>
<protein>
    <recommendedName>
        <fullName evidence="1">Retrotransposon gag domain-containing protein</fullName>
    </recommendedName>
</protein>
<dbReference type="PANTHER" id="PTHR33223">
    <property type="entry name" value="CCHC-TYPE DOMAIN-CONTAINING PROTEIN"/>
    <property type="match status" value="1"/>
</dbReference>
<evidence type="ECO:0000259" key="1">
    <source>
        <dbReference type="Pfam" id="PF03732"/>
    </source>
</evidence>
<sequence length="341" mass="39097">MCGGNDHLAWKRLVSSEVCRGLHTTRGSIDTFDLGSASWIRVRDRLIRVSDQLDQTYMDSQIEVGHPLIIVPTPISKDPHARMDRHEQRMRQMRTSDEAITWEDFNGAPVASLPTKFKMSKIEKYIGLGCSCIHLRLYSTVMRVHGLDEARMVMFFPMSVSGAAQHWFASLDVSHHWTWDDLAQDFLRQFAFNTVIDVSRRELEALRHRPEESTLYGIEEGIARELWPESSPTNSKEKKPLGEQRLGNVGAISSARMRPPRPYQTVGQHFGFYYLPSPHVQYRPSIPSRPMNPNYLHPISQPVFVAHDTERPPIPYTRPRALQTTTYVQKPSCQFAQLGMP</sequence>
<dbReference type="InterPro" id="IPR005162">
    <property type="entry name" value="Retrotrans_gag_dom"/>
</dbReference>
<dbReference type="Pfam" id="PF03732">
    <property type="entry name" value="Retrotrans_gag"/>
    <property type="match status" value="1"/>
</dbReference>
<evidence type="ECO:0000313" key="2">
    <source>
        <dbReference type="EMBL" id="RVW63457.1"/>
    </source>
</evidence>
<dbReference type="Proteomes" id="UP000288805">
    <property type="component" value="Unassembled WGS sequence"/>
</dbReference>
<dbReference type="PANTHER" id="PTHR33223:SF8">
    <property type="entry name" value="OS04G0172440 PROTEIN"/>
    <property type="match status" value="1"/>
</dbReference>
<feature type="domain" description="Retrotransposon gag" evidence="1">
    <location>
        <begin position="155"/>
        <end position="213"/>
    </location>
</feature>